<evidence type="ECO:0000259" key="5">
    <source>
        <dbReference type="Pfam" id="PF13844"/>
    </source>
</evidence>
<keyword evidence="7" id="KW-1185">Reference proteome</keyword>
<name>A0ABU0I6D1_9HYPH</name>
<dbReference type="EMBL" id="JAUSWH010000001">
    <property type="protein sequence ID" value="MDQ0453780.1"/>
    <property type="molecule type" value="Genomic_DNA"/>
</dbReference>
<dbReference type="SUPFAM" id="SSF53756">
    <property type="entry name" value="UDP-Glycosyltransferase/glycogen phosphorylase"/>
    <property type="match status" value="1"/>
</dbReference>
<dbReference type="PANTHER" id="PTHR44366:SF1">
    <property type="entry name" value="UDP-N-ACETYLGLUCOSAMINE--PEPTIDE N-ACETYLGLUCOSAMINYLTRANSFERASE 110 KDA SUBUNIT"/>
    <property type="match status" value="1"/>
</dbReference>
<keyword evidence="3" id="KW-0677">Repeat</keyword>
<proteinExistence type="predicted"/>
<protein>
    <submittedName>
        <fullName evidence="6">O-linked N-acetylglucosamine transferase (SPINDLY family)</fullName>
    </submittedName>
</protein>
<gene>
    <name evidence="6" type="ORF">QO005_000095</name>
</gene>
<sequence>MQAASETLTEAQRLFNAARHEESLTLASGLIAEWSGPEAAALLADNLAALGLKAEAAEAYRFAAARTSGAEAALLTAQAAVCTLERFDAFPGNAQTLFPSPAERDAALAALIDSSDEAHLALARQHLDADERNPLILALYRRLRRDKPQDQHIRMNLLRLAREHCDYPILLAEMPLLEADITAGRLDFLNAEPPHANIMWLADERLNRLATAHGGKRPISANARAARHQRPQPWGRKIRLGYLSCDLWDDHATMRLLRSVLEAHDRERFEVTLFCYTPAHLLAFDQGGRQQWQPIVSIDGLDDEAAAREIQGRSIDILIDLKGHTRGSRSDLMNLPLAPLHVQWLGFPGSCPDIDCDYVIGDRFVLPDSAKPFYHEHFCRLPESYQPNDPVHRPLPPAPSRLALGLPENRVVIAAFNSQRKNTLETMALWAEVLKQNPQALLWLMVDGQHARQATAEHFKRLGVKQSQFLFAPKMAYSAHIARMQAADFAIDTFPCNGHTTTSDMLWAGLPVITRRGSNFASRVSESLLNAAGLQTLVAEDDAAFLALAAALIADASRRTALKQHLTENRYRLPLFDAVRFCRHLENAYEMMVERAKAGLQPGHFDVPALPA</sequence>
<keyword evidence="4" id="KW-0802">TPR repeat</keyword>
<organism evidence="6 7">
    <name type="scientific">Rhizobium paknamense</name>
    <dbReference type="NCBI Taxonomy" id="1206817"/>
    <lineage>
        <taxon>Bacteria</taxon>
        <taxon>Pseudomonadati</taxon>
        <taxon>Pseudomonadota</taxon>
        <taxon>Alphaproteobacteria</taxon>
        <taxon>Hyphomicrobiales</taxon>
        <taxon>Rhizobiaceae</taxon>
        <taxon>Rhizobium/Agrobacterium group</taxon>
        <taxon>Rhizobium</taxon>
    </lineage>
</organism>
<evidence type="ECO:0000313" key="7">
    <source>
        <dbReference type="Proteomes" id="UP001235269"/>
    </source>
</evidence>
<feature type="domain" description="O-GlcNAc transferase C-terminal" evidence="5">
    <location>
        <begin position="233"/>
        <end position="385"/>
    </location>
</feature>
<comment type="pathway">
    <text evidence="1">Protein modification; protein glycosylation.</text>
</comment>
<dbReference type="RefSeq" id="WP_307156015.1">
    <property type="nucleotide sequence ID" value="NZ_JAUSWH010000001.1"/>
</dbReference>
<comment type="caution">
    <text evidence="6">The sequence shown here is derived from an EMBL/GenBank/DDBJ whole genome shotgun (WGS) entry which is preliminary data.</text>
</comment>
<dbReference type="InterPro" id="IPR029489">
    <property type="entry name" value="OGT/SEC/SPY_C"/>
</dbReference>
<dbReference type="PANTHER" id="PTHR44366">
    <property type="entry name" value="UDP-N-ACETYLGLUCOSAMINE--PEPTIDE N-ACETYLGLUCOSAMINYLTRANSFERASE 110 KDA SUBUNIT"/>
    <property type="match status" value="1"/>
</dbReference>
<evidence type="ECO:0000256" key="3">
    <source>
        <dbReference type="ARBA" id="ARBA00022737"/>
    </source>
</evidence>
<dbReference type="GO" id="GO:0016740">
    <property type="term" value="F:transferase activity"/>
    <property type="evidence" value="ECO:0007669"/>
    <property type="project" value="UniProtKB-KW"/>
</dbReference>
<dbReference type="InterPro" id="IPR037919">
    <property type="entry name" value="OGT"/>
</dbReference>
<evidence type="ECO:0000256" key="1">
    <source>
        <dbReference type="ARBA" id="ARBA00004922"/>
    </source>
</evidence>
<accession>A0ABU0I6D1</accession>
<feature type="domain" description="O-GlcNAc transferase C-terminal" evidence="5">
    <location>
        <begin position="400"/>
        <end position="584"/>
    </location>
</feature>
<dbReference type="Proteomes" id="UP001235269">
    <property type="component" value="Unassembled WGS sequence"/>
</dbReference>
<dbReference type="Gene3D" id="3.40.50.2000">
    <property type="entry name" value="Glycogen Phosphorylase B"/>
    <property type="match status" value="1"/>
</dbReference>
<evidence type="ECO:0000256" key="2">
    <source>
        <dbReference type="ARBA" id="ARBA00022679"/>
    </source>
</evidence>
<dbReference type="Gene3D" id="3.40.50.11380">
    <property type="match status" value="1"/>
</dbReference>
<keyword evidence="2 6" id="KW-0808">Transferase</keyword>
<dbReference type="Pfam" id="PF13844">
    <property type="entry name" value="Glyco_transf_41"/>
    <property type="match status" value="2"/>
</dbReference>
<evidence type="ECO:0000313" key="6">
    <source>
        <dbReference type="EMBL" id="MDQ0453780.1"/>
    </source>
</evidence>
<evidence type="ECO:0000256" key="4">
    <source>
        <dbReference type="ARBA" id="ARBA00022803"/>
    </source>
</evidence>
<reference evidence="6 7" key="1">
    <citation type="submission" date="2023-07" db="EMBL/GenBank/DDBJ databases">
        <title>Genomic Encyclopedia of Type Strains, Phase IV (KMG-IV): sequencing the most valuable type-strain genomes for metagenomic binning, comparative biology and taxonomic classification.</title>
        <authorList>
            <person name="Goeker M."/>
        </authorList>
    </citation>
    <scope>NUCLEOTIDE SEQUENCE [LARGE SCALE GENOMIC DNA]</scope>
    <source>
        <strain evidence="6 7">DSM 100301</strain>
    </source>
</reference>